<evidence type="ECO:0000256" key="6">
    <source>
        <dbReference type="ARBA" id="ARBA00022679"/>
    </source>
</evidence>
<reference evidence="15" key="1">
    <citation type="submission" date="2017-09" db="EMBL/GenBank/DDBJ databases">
        <title>The complete genome of Sulfurospirillum sp. JPD-1.</title>
        <authorList>
            <person name="Goris T."/>
        </authorList>
    </citation>
    <scope>NUCLEOTIDE SEQUENCE [LARGE SCALE GENOMIC DNA]</scope>
    <source>
        <strain evidence="15">JPD-1</strain>
    </source>
</reference>
<dbReference type="AlphaFoldDB" id="A0A290HXF7"/>
<dbReference type="GO" id="GO:0009244">
    <property type="term" value="P:lipopolysaccharide core region biosynthetic process"/>
    <property type="evidence" value="ECO:0007669"/>
    <property type="project" value="InterPro"/>
</dbReference>
<evidence type="ECO:0000256" key="13">
    <source>
        <dbReference type="ARBA" id="ARBA00049201"/>
    </source>
</evidence>
<comment type="similarity">
    <text evidence="9">Belongs to the glycosyltransferase 9 family.</text>
</comment>
<gene>
    <name evidence="14" type="ORF">SJPD1_2243</name>
</gene>
<dbReference type="GO" id="GO:0005829">
    <property type="term" value="C:cytosol"/>
    <property type="evidence" value="ECO:0007669"/>
    <property type="project" value="TreeGrafter"/>
</dbReference>
<dbReference type="PANTHER" id="PTHR30160">
    <property type="entry name" value="TETRAACYLDISACCHARIDE 4'-KINASE-RELATED"/>
    <property type="match status" value="1"/>
</dbReference>
<dbReference type="EC" id="2.4.99.23" evidence="10"/>
<name>A0A290HXF7_9BACT</name>
<evidence type="ECO:0000256" key="7">
    <source>
        <dbReference type="ARBA" id="ARBA00022985"/>
    </source>
</evidence>
<dbReference type="NCBIfam" id="TIGR02193">
    <property type="entry name" value="heptsyl_trn_I"/>
    <property type="match status" value="1"/>
</dbReference>
<dbReference type="GO" id="GO:0008713">
    <property type="term" value="F:ADP-heptose-lipopolysaccharide heptosyltransferase activity"/>
    <property type="evidence" value="ECO:0007669"/>
    <property type="project" value="TreeGrafter"/>
</dbReference>
<evidence type="ECO:0000256" key="5">
    <source>
        <dbReference type="ARBA" id="ARBA00022676"/>
    </source>
</evidence>
<evidence type="ECO:0000313" key="14">
    <source>
        <dbReference type="EMBL" id="ATB70340.1"/>
    </source>
</evidence>
<sequence>MKIAIVKLSALGDIIHAMIVLQYIKKNIPNAQIDWFVEEKFVGILENNPHIYALYPLRLKNNKCHVFKEYQKLKTISKQNQYDLVLDLQGLIKSALVARILSPNCVGFDKQSLREPLAAFFYKTSFHVPYEENVIMRNLKLTCKALNIDIPDIQTKEPFLFSTYKSDIAPTLLVITGSSWQSKVYPKEHFVTILNALHVKSFIAWGNEKEKTDAQFICDHTNATMLPKMSLNELKTIVKNSQLIMGADSGPTHMAWALGRPSITIFGPTPSERNTVTTAINLTIDCEKAINARNINKHDFCIQQIDPLKIIALAKELLPC</sequence>
<keyword evidence="5" id="KW-0328">Glycosyltransferase</keyword>
<keyword evidence="7" id="KW-0448">Lipopolysaccharide biosynthesis</keyword>
<dbReference type="InterPro" id="IPR051199">
    <property type="entry name" value="LPS_LOS_Heptosyltrfase"/>
</dbReference>
<dbReference type="Pfam" id="PF01075">
    <property type="entry name" value="Glyco_transf_9"/>
    <property type="match status" value="1"/>
</dbReference>
<comment type="catalytic activity">
    <reaction evidence="13">
        <text>an alpha-Kdo-(2-&gt;4)-alpha-Kdo-(2-&gt;6)-lipid A + ADP-L-glycero-beta-D-manno-heptose = an L-alpha-D-Hep-(1-&gt;5)-[alpha-Kdo-(2-&gt;4)]-alpha-Kdo-(2-&gt;6)-lipid A + ADP + H(+)</text>
        <dbReference type="Rhea" id="RHEA:74067"/>
        <dbReference type="ChEBI" id="CHEBI:15378"/>
        <dbReference type="ChEBI" id="CHEBI:61506"/>
        <dbReference type="ChEBI" id="CHEBI:176431"/>
        <dbReference type="ChEBI" id="CHEBI:193068"/>
        <dbReference type="ChEBI" id="CHEBI:456216"/>
        <dbReference type="EC" id="2.4.99.23"/>
    </reaction>
</comment>
<evidence type="ECO:0000313" key="15">
    <source>
        <dbReference type="Proteomes" id="UP000217349"/>
    </source>
</evidence>
<dbReference type="GO" id="GO:0005886">
    <property type="term" value="C:plasma membrane"/>
    <property type="evidence" value="ECO:0007669"/>
    <property type="project" value="UniProtKB-SubCell"/>
</dbReference>
<comment type="subcellular location">
    <subcellularLocation>
        <location evidence="1">Cell inner membrane</location>
        <topology evidence="1">Peripheral membrane protein</topology>
        <orientation evidence="1">Cytoplasmic side</orientation>
    </subcellularLocation>
</comment>
<evidence type="ECO:0000256" key="3">
    <source>
        <dbReference type="ARBA" id="ARBA00022475"/>
    </source>
</evidence>
<evidence type="ECO:0000256" key="8">
    <source>
        <dbReference type="ARBA" id="ARBA00023136"/>
    </source>
</evidence>
<evidence type="ECO:0000256" key="1">
    <source>
        <dbReference type="ARBA" id="ARBA00004515"/>
    </source>
</evidence>
<proteinExistence type="inferred from homology"/>
<dbReference type="InterPro" id="IPR002201">
    <property type="entry name" value="Glyco_trans_9"/>
</dbReference>
<evidence type="ECO:0000256" key="10">
    <source>
        <dbReference type="ARBA" id="ARBA00044041"/>
    </source>
</evidence>
<evidence type="ECO:0000256" key="11">
    <source>
        <dbReference type="ARBA" id="ARBA00044190"/>
    </source>
</evidence>
<comment type="pathway">
    <text evidence="2">Bacterial outer membrane biogenesis; LPS core biosynthesis.</text>
</comment>
<evidence type="ECO:0000256" key="4">
    <source>
        <dbReference type="ARBA" id="ARBA00022519"/>
    </source>
</evidence>
<keyword evidence="4" id="KW-0997">Cell inner membrane</keyword>
<dbReference type="OrthoDB" id="9760688at2"/>
<dbReference type="EMBL" id="CP023275">
    <property type="protein sequence ID" value="ATB70340.1"/>
    <property type="molecule type" value="Genomic_DNA"/>
</dbReference>
<dbReference type="CDD" id="cd03789">
    <property type="entry name" value="GT9_LPS_heptosyltransferase"/>
    <property type="match status" value="1"/>
</dbReference>
<keyword evidence="3" id="KW-1003">Cell membrane</keyword>
<dbReference type="InterPro" id="IPR011908">
    <property type="entry name" value="LipoPS_heptosylTferase-I"/>
</dbReference>
<evidence type="ECO:0000256" key="9">
    <source>
        <dbReference type="ARBA" id="ARBA00043995"/>
    </source>
</evidence>
<evidence type="ECO:0000256" key="2">
    <source>
        <dbReference type="ARBA" id="ARBA00004713"/>
    </source>
</evidence>
<keyword evidence="6 14" id="KW-0808">Transferase</keyword>
<evidence type="ECO:0000256" key="12">
    <source>
        <dbReference type="ARBA" id="ARBA00044330"/>
    </source>
</evidence>
<accession>A0A290HXF7</accession>
<dbReference type="SUPFAM" id="SSF53756">
    <property type="entry name" value="UDP-Glycosyltransferase/glycogen phosphorylase"/>
    <property type="match status" value="1"/>
</dbReference>
<organism evidence="14 15">
    <name type="scientific">Sulfurospirillum diekertiae</name>
    <dbReference type="NCBI Taxonomy" id="1854492"/>
    <lineage>
        <taxon>Bacteria</taxon>
        <taxon>Pseudomonadati</taxon>
        <taxon>Campylobacterota</taxon>
        <taxon>Epsilonproteobacteria</taxon>
        <taxon>Campylobacterales</taxon>
        <taxon>Sulfurospirillaceae</taxon>
        <taxon>Sulfurospirillum</taxon>
    </lineage>
</organism>
<keyword evidence="8" id="KW-0472">Membrane</keyword>
<dbReference type="PANTHER" id="PTHR30160:SF19">
    <property type="entry name" value="LIPOPOLYSACCHARIDE HEPTOSYLTRANSFERASE 1"/>
    <property type="match status" value="1"/>
</dbReference>
<dbReference type="Proteomes" id="UP000217349">
    <property type="component" value="Chromosome"/>
</dbReference>
<dbReference type="Gene3D" id="3.40.50.2000">
    <property type="entry name" value="Glycogen Phosphorylase B"/>
    <property type="match status" value="2"/>
</dbReference>
<dbReference type="KEGG" id="sulj:SJPD1_2243"/>
<protein>
    <recommendedName>
        <fullName evidence="11">Lipopolysaccharide heptosyltransferase 1</fullName>
        <ecNumber evidence="10">2.4.99.23</ecNumber>
    </recommendedName>
    <alternativeName>
        <fullName evidence="12">ADP-heptose:lipopolysaccharide heptosyltransferase I</fullName>
    </alternativeName>
</protein>
<dbReference type="RefSeq" id="WP_096047230.1">
    <property type="nucleotide sequence ID" value="NZ_CP023275.1"/>
</dbReference>